<dbReference type="Proteomes" id="UP001500469">
    <property type="component" value="Unassembled WGS sequence"/>
</dbReference>
<dbReference type="Gene3D" id="2.70.98.10">
    <property type="match status" value="1"/>
</dbReference>
<evidence type="ECO:0000256" key="1">
    <source>
        <dbReference type="ARBA" id="ARBA00001913"/>
    </source>
</evidence>
<evidence type="ECO:0000256" key="6">
    <source>
        <dbReference type="ARBA" id="ARBA00023235"/>
    </source>
</evidence>
<comment type="catalytic activity">
    <reaction evidence="8">
        <text>alpha-D-glucose = beta-D-glucose</text>
        <dbReference type="Rhea" id="RHEA:10264"/>
        <dbReference type="ChEBI" id="CHEBI:15903"/>
        <dbReference type="ChEBI" id="CHEBI:17925"/>
        <dbReference type="EC" id="5.1.3.3"/>
    </reaction>
</comment>
<keyword evidence="7 8" id="KW-0119">Carbohydrate metabolism</keyword>
<evidence type="ECO:0000256" key="3">
    <source>
        <dbReference type="ARBA" id="ARBA00006206"/>
    </source>
</evidence>
<protein>
    <recommendedName>
        <fullName evidence="8">Aldose 1-epimerase</fullName>
        <ecNumber evidence="8">5.1.3.3</ecNumber>
    </recommendedName>
</protein>
<dbReference type="InterPro" id="IPR015443">
    <property type="entry name" value="Aldose_1-epimerase"/>
</dbReference>
<accession>A0ABN1N5M4</accession>
<comment type="subunit">
    <text evidence="4">Monomer.</text>
</comment>
<dbReference type="CDD" id="cd09019">
    <property type="entry name" value="galactose_mutarotase_like"/>
    <property type="match status" value="1"/>
</dbReference>
<sequence>MKTSRSDFGKVGDASIGLFTLSNSKGMRVKVMDYGATITSITVPDRSGNLLEIACGFDTLEGYFSENYKANSPYFGCTVGRYCSHIKDGRFTLKGREYSLAKNGGGNNLHGGAVGFDKKVWTAKVPDPEAAEVVMSLLSQDMEEGFPGNVEVSVVFSLSENNELSIRYEATTDAETPLALTNHTYFNLSGFAANILGHSAQIAASRRLVMDKTGAVTGAVIDLESQPDNLWNAKIIGDVQQAIGDGFEHYYVFDKPAFQMAEVAEFRCVESGISMKVATDELGMLFYTGKYTCDSLRREDGLQYGKFRGFCCETHRFPNGPNLPNSPGTLLKPGQVFRSATRFSFSQ</sequence>
<dbReference type="SUPFAM" id="SSF74650">
    <property type="entry name" value="Galactose mutarotase-like"/>
    <property type="match status" value="1"/>
</dbReference>
<dbReference type="InterPro" id="IPR047215">
    <property type="entry name" value="Galactose_mutarotase-like"/>
</dbReference>
<name>A0ABN1N5M4_9BACT</name>
<dbReference type="PIRSF" id="PIRSF005096">
    <property type="entry name" value="GALM"/>
    <property type="match status" value="1"/>
</dbReference>
<keyword evidence="6 8" id="KW-0413">Isomerase</keyword>
<evidence type="ECO:0000256" key="8">
    <source>
        <dbReference type="PIRNR" id="PIRNR005096"/>
    </source>
</evidence>
<reference evidence="9 10" key="1">
    <citation type="journal article" date="2019" name="Int. J. Syst. Evol. Microbiol.">
        <title>The Global Catalogue of Microorganisms (GCM) 10K type strain sequencing project: providing services to taxonomists for standard genome sequencing and annotation.</title>
        <authorList>
            <consortium name="The Broad Institute Genomics Platform"/>
            <consortium name="The Broad Institute Genome Sequencing Center for Infectious Disease"/>
            <person name="Wu L."/>
            <person name="Ma J."/>
        </authorList>
    </citation>
    <scope>NUCLEOTIDE SEQUENCE [LARGE SCALE GENOMIC DNA]</scope>
    <source>
        <strain evidence="9 10">JCM 16112</strain>
    </source>
</reference>
<evidence type="ECO:0000256" key="7">
    <source>
        <dbReference type="ARBA" id="ARBA00023277"/>
    </source>
</evidence>
<dbReference type="EC" id="5.1.3.3" evidence="8"/>
<dbReference type="PANTHER" id="PTHR10091">
    <property type="entry name" value="ALDOSE-1-EPIMERASE"/>
    <property type="match status" value="1"/>
</dbReference>
<dbReference type="InterPro" id="IPR008183">
    <property type="entry name" value="Aldose_1/G6P_1-epimerase"/>
</dbReference>
<proteinExistence type="inferred from homology"/>
<dbReference type="RefSeq" id="WP_343854908.1">
    <property type="nucleotide sequence ID" value="NZ_BAAAFI010000049.1"/>
</dbReference>
<keyword evidence="5" id="KW-0106">Calcium</keyword>
<dbReference type="Pfam" id="PF01263">
    <property type="entry name" value="Aldose_epim"/>
    <property type="match status" value="1"/>
</dbReference>
<dbReference type="InterPro" id="IPR011013">
    <property type="entry name" value="Gal_mutarotase_sf_dom"/>
</dbReference>
<comment type="similarity">
    <text evidence="3 8">Belongs to the aldose epimerase family.</text>
</comment>
<dbReference type="InterPro" id="IPR014718">
    <property type="entry name" value="GH-type_carb-bd"/>
</dbReference>
<evidence type="ECO:0000313" key="10">
    <source>
        <dbReference type="Proteomes" id="UP001500469"/>
    </source>
</evidence>
<dbReference type="PANTHER" id="PTHR10091:SF0">
    <property type="entry name" value="GALACTOSE MUTAROTASE"/>
    <property type="match status" value="1"/>
</dbReference>
<comment type="caution">
    <text evidence="9">The sequence shown here is derived from an EMBL/GenBank/DDBJ whole genome shotgun (WGS) entry which is preliminary data.</text>
</comment>
<comment type="cofactor">
    <cofactor evidence="1">
        <name>Ca(2+)</name>
        <dbReference type="ChEBI" id="CHEBI:29108"/>
    </cofactor>
</comment>
<keyword evidence="10" id="KW-1185">Reference proteome</keyword>
<evidence type="ECO:0000256" key="5">
    <source>
        <dbReference type="ARBA" id="ARBA00022837"/>
    </source>
</evidence>
<evidence type="ECO:0000256" key="4">
    <source>
        <dbReference type="ARBA" id="ARBA00011245"/>
    </source>
</evidence>
<dbReference type="EMBL" id="BAAAFI010000049">
    <property type="protein sequence ID" value="GAA0881167.1"/>
    <property type="molecule type" value="Genomic_DNA"/>
</dbReference>
<dbReference type="NCBIfam" id="NF008277">
    <property type="entry name" value="PRK11055.1"/>
    <property type="match status" value="1"/>
</dbReference>
<organism evidence="9 10">
    <name type="scientific">Algoriphagus jejuensis</name>
    <dbReference type="NCBI Taxonomy" id="419934"/>
    <lineage>
        <taxon>Bacteria</taxon>
        <taxon>Pseudomonadati</taxon>
        <taxon>Bacteroidota</taxon>
        <taxon>Cytophagia</taxon>
        <taxon>Cytophagales</taxon>
        <taxon>Cyclobacteriaceae</taxon>
        <taxon>Algoriphagus</taxon>
    </lineage>
</organism>
<evidence type="ECO:0000256" key="2">
    <source>
        <dbReference type="ARBA" id="ARBA00005028"/>
    </source>
</evidence>
<evidence type="ECO:0000313" key="9">
    <source>
        <dbReference type="EMBL" id="GAA0881167.1"/>
    </source>
</evidence>
<gene>
    <name evidence="9" type="ORF">GCM10009119_41370</name>
</gene>
<comment type="pathway">
    <text evidence="2 8">Carbohydrate metabolism; hexose metabolism.</text>
</comment>